<accession>D0NZE7</accession>
<dbReference type="Proteomes" id="UP000006643">
    <property type="component" value="Unassembled WGS sequence"/>
</dbReference>
<dbReference type="InParanoid" id="D0NZE7"/>
<keyword evidence="2" id="KW-1185">Reference proteome</keyword>
<proteinExistence type="predicted"/>
<dbReference type="EMBL" id="DS028198">
    <property type="protein sequence ID" value="EEY69501.1"/>
    <property type="molecule type" value="Genomic_DNA"/>
</dbReference>
<dbReference type="HOGENOM" id="CLU_166444_0_0_1"/>
<organism evidence="1 2">
    <name type="scientific">Phytophthora infestans (strain T30-4)</name>
    <name type="common">Potato late blight agent</name>
    <dbReference type="NCBI Taxonomy" id="403677"/>
    <lineage>
        <taxon>Eukaryota</taxon>
        <taxon>Sar</taxon>
        <taxon>Stramenopiles</taxon>
        <taxon>Oomycota</taxon>
        <taxon>Peronosporomycetes</taxon>
        <taxon>Peronosporales</taxon>
        <taxon>Peronosporaceae</taxon>
        <taxon>Phytophthora</taxon>
    </lineage>
</organism>
<evidence type="ECO:0000313" key="2">
    <source>
        <dbReference type="Proteomes" id="UP000006643"/>
    </source>
</evidence>
<reference evidence="2" key="1">
    <citation type="journal article" date="2009" name="Nature">
        <title>Genome sequence and analysis of the Irish potato famine pathogen Phytophthora infestans.</title>
        <authorList>
            <consortium name="The Broad Institute Genome Sequencing Platform"/>
            <person name="Haas B.J."/>
            <person name="Kamoun S."/>
            <person name="Zody M.C."/>
            <person name="Jiang R.H."/>
            <person name="Handsaker R.E."/>
            <person name="Cano L.M."/>
            <person name="Grabherr M."/>
            <person name="Kodira C.D."/>
            <person name="Raffaele S."/>
            <person name="Torto-Alalibo T."/>
            <person name="Bozkurt T.O."/>
            <person name="Ah-Fong A.M."/>
            <person name="Alvarado L."/>
            <person name="Anderson V.L."/>
            <person name="Armstrong M.R."/>
            <person name="Avrova A."/>
            <person name="Baxter L."/>
            <person name="Beynon J."/>
            <person name="Boevink P.C."/>
            <person name="Bollmann S.R."/>
            <person name="Bos J.I."/>
            <person name="Bulone V."/>
            <person name="Cai G."/>
            <person name="Cakir C."/>
            <person name="Carrington J.C."/>
            <person name="Chawner M."/>
            <person name="Conti L."/>
            <person name="Costanzo S."/>
            <person name="Ewan R."/>
            <person name="Fahlgren N."/>
            <person name="Fischbach M.A."/>
            <person name="Fugelstad J."/>
            <person name="Gilroy E.M."/>
            <person name="Gnerre S."/>
            <person name="Green P.J."/>
            <person name="Grenville-Briggs L.J."/>
            <person name="Griffith J."/>
            <person name="Grunwald N.J."/>
            <person name="Horn K."/>
            <person name="Horner N.R."/>
            <person name="Hu C.H."/>
            <person name="Huitema E."/>
            <person name="Jeong D.H."/>
            <person name="Jones A.M."/>
            <person name="Jones J.D."/>
            <person name="Jones R.W."/>
            <person name="Karlsson E.K."/>
            <person name="Kunjeti S.G."/>
            <person name="Lamour K."/>
            <person name="Liu Z."/>
            <person name="Ma L."/>
            <person name="Maclean D."/>
            <person name="Chibucos M.C."/>
            <person name="McDonald H."/>
            <person name="McWalters J."/>
            <person name="Meijer H.J."/>
            <person name="Morgan W."/>
            <person name="Morris P.F."/>
            <person name="Munro C.A."/>
            <person name="O'Neill K."/>
            <person name="Ospina-Giraldo M."/>
            <person name="Pinzon A."/>
            <person name="Pritchard L."/>
            <person name="Ramsahoye B."/>
            <person name="Ren Q."/>
            <person name="Restrepo S."/>
            <person name="Roy S."/>
            <person name="Sadanandom A."/>
            <person name="Savidor A."/>
            <person name="Schornack S."/>
            <person name="Schwartz D.C."/>
            <person name="Schumann U.D."/>
            <person name="Schwessinger B."/>
            <person name="Seyer L."/>
            <person name="Sharpe T."/>
            <person name="Silvar C."/>
            <person name="Song J."/>
            <person name="Studholme D.J."/>
            <person name="Sykes S."/>
            <person name="Thines M."/>
            <person name="van de Vondervoort P.J."/>
            <person name="Phuntumart V."/>
            <person name="Wawra S."/>
            <person name="Weide R."/>
            <person name="Win J."/>
            <person name="Young C."/>
            <person name="Zhou S."/>
            <person name="Fry W."/>
            <person name="Meyers B.C."/>
            <person name="van West P."/>
            <person name="Ristaino J."/>
            <person name="Govers F."/>
            <person name="Birch P.R."/>
            <person name="Whisson S.C."/>
            <person name="Judelson H.S."/>
            <person name="Nusbaum C."/>
        </authorList>
    </citation>
    <scope>NUCLEOTIDE SEQUENCE [LARGE SCALE GENOMIC DNA]</scope>
    <source>
        <strain evidence="2">T30-4</strain>
    </source>
</reference>
<gene>
    <name evidence="1" type="ORF">PITG_18792</name>
</gene>
<dbReference type="GeneID" id="9476513"/>
<dbReference type="AlphaFoldDB" id="D0NZE7"/>
<evidence type="ECO:0000313" key="1">
    <source>
        <dbReference type="EMBL" id="EEY69501.1"/>
    </source>
</evidence>
<dbReference type="OrthoDB" id="124202at2759"/>
<sequence>MPHYGNSRPSADYFNSNLNIQNFVVADITSNRNHVYFYDERAQGKNADALCSLRILHHLSTLQANAINGVPPSEICLSILDNCVGQNKSKVKVVLCFLLRGHSHNIADRVISWCRRAVFF</sequence>
<name>D0NZE7_PHYIT</name>
<dbReference type="VEuPathDB" id="FungiDB:PITG_18792"/>
<dbReference type="RefSeq" id="XP_002997268.1">
    <property type="nucleotide sequence ID" value="XM_002997222.1"/>
</dbReference>
<protein>
    <submittedName>
        <fullName evidence="1">Uncharacterized protein</fullName>
    </submittedName>
</protein>
<dbReference type="KEGG" id="pif:PITG_18792"/>